<evidence type="ECO:0000256" key="1">
    <source>
        <dbReference type="SAM" id="MobiDB-lite"/>
    </source>
</evidence>
<name>A0A0C2SMD3_AMAMK</name>
<gene>
    <name evidence="2" type="ORF">M378DRAFT_18232</name>
</gene>
<sequence>MSGQRLYEEGEGGRPCDRHLNDKTTNQTNDGPEGKGKGNGTQPANLRGDPKRTKTGVASLSL</sequence>
<feature type="region of interest" description="Disordered" evidence="1">
    <location>
        <begin position="1"/>
        <end position="62"/>
    </location>
</feature>
<protein>
    <submittedName>
        <fullName evidence="2">Uncharacterized protein</fullName>
    </submittedName>
</protein>
<dbReference type="AlphaFoldDB" id="A0A0C2SMD3"/>
<accession>A0A0C2SMD3</accession>
<evidence type="ECO:0000313" key="3">
    <source>
        <dbReference type="Proteomes" id="UP000054549"/>
    </source>
</evidence>
<dbReference type="EMBL" id="KN818565">
    <property type="protein sequence ID" value="KIL55114.1"/>
    <property type="molecule type" value="Genomic_DNA"/>
</dbReference>
<reference evidence="2 3" key="1">
    <citation type="submission" date="2014-04" db="EMBL/GenBank/DDBJ databases">
        <title>Evolutionary Origins and Diversification of the Mycorrhizal Mutualists.</title>
        <authorList>
            <consortium name="DOE Joint Genome Institute"/>
            <consortium name="Mycorrhizal Genomics Consortium"/>
            <person name="Kohler A."/>
            <person name="Kuo A."/>
            <person name="Nagy L.G."/>
            <person name="Floudas D."/>
            <person name="Copeland A."/>
            <person name="Barry K.W."/>
            <person name="Cichocki N."/>
            <person name="Veneault-Fourrey C."/>
            <person name="LaButti K."/>
            <person name="Lindquist E.A."/>
            <person name="Lipzen A."/>
            <person name="Lundell T."/>
            <person name="Morin E."/>
            <person name="Murat C."/>
            <person name="Riley R."/>
            <person name="Ohm R."/>
            <person name="Sun H."/>
            <person name="Tunlid A."/>
            <person name="Henrissat B."/>
            <person name="Grigoriev I.V."/>
            <person name="Hibbett D.S."/>
            <person name="Martin F."/>
        </authorList>
    </citation>
    <scope>NUCLEOTIDE SEQUENCE [LARGE SCALE GENOMIC DNA]</scope>
    <source>
        <strain evidence="2 3">Koide BX008</strain>
    </source>
</reference>
<feature type="compositionally biased region" description="Basic and acidic residues" evidence="1">
    <location>
        <begin position="1"/>
        <end position="22"/>
    </location>
</feature>
<keyword evidence="3" id="KW-1185">Reference proteome</keyword>
<evidence type="ECO:0000313" key="2">
    <source>
        <dbReference type="EMBL" id="KIL55114.1"/>
    </source>
</evidence>
<proteinExistence type="predicted"/>
<dbReference type="InParanoid" id="A0A0C2SMD3"/>
<dbReference type="HOGENOM" id="CLU_2903724_0_0_1"/>
<organism evidence="2 3">
    <name type="scientific">Amanita muscaria (strain Koide BX008)</name>
    <dbReference type="NCBI Taxonomy" id="946122"/>
    <lineage>
        <taxon>Eukaryota</taxon>
        <taxon>Fungi</taxon>
        <taxon>Dikarya</taxon>
        <taxon>Basidiomycota</taxon>
        <taxon>Agaricomycotina</taxon>
        <taxon>Agaricomycetes</taxon>
        <taxon>Agaricomycetidae</taxon>
        <taxon>Agaricales</taxon>
        <taxon>Pluteineae</taxon>
        <taxon>Amanitaceae</taxon>
        <taxon>Amanita</taxon>
    </lineage>
</organism>
<dbReference type="Proteomes" id="UP000054549">
    <property type="component" value="Unassembled WGS sequence"/>
</dbReference>